<evidence type="ECO:0000313" key="7">
    <source>
        <dbReference type="EMBL" id="MDF8264361.1"/>
    </source>
</evidence>
<keyword evidence="3" id="KW-0805">Transcription regulation</keyword>
<comment type="caution">
    <text evidence="7">The sequence shown here is derived from an EMBL/GenBank/DDBJ whole genome shotgun (WGS) entry which is preliminary data.</text>
</comment>
<dbReference type="InterPro" id="IPR015421">
    <property type="entry name" value="PyrdxlP-dep_Trfase_major"/>
</dbReference>
<evidence type="ECO:0000313" key="8">
    <source>
        <dbReference type="Proteomes" id="UP001528912"/>
    </source>
</evidence>
<dbReference type="CDD" id="cd00609">
    <property type="entry name" value="AAT_like"/>
    <property type="match status" value="1"/>
</dbReference>
<dbReference type="Gene3D" id="1.10.10.10">
    <property type="entry name" value="Winged helix-like DNA-binding domain superfamily/Winged helix DNA-binding domain"/>
    <property type="match status" value="1"/>
</dbReference>
<evidence type="ECO:0000256" key="4">
    <source>
        <dbReference type="ARBA" id="ARBA00023125"/>
    </source>
</evidence>
<dbReference type="InterPro" id="IPR036390">
    <property type="entry name" value="WH_DNA-bd_sf"/>
</dbReference>
<organism evidence="7 8">
    <name type="scientific">Luteipulveratus flavus</name>
    <dbReference type="NCBI Taxonomy" id="3031728"/>
    <lineage>
        <taxon>Bacteria</taxon>
        <taxon>Bacillati</taxon>
        <taxon>Actinomycetota</taxon>
        <taxon>Actinomycetes</taxon>
        <taxon>Micrococcales</taxon>
        <taxon>Dermacoccaceae</taxon>
        <taxon>Luteipulveratus</taxon>
    </lineage>
</organism>
<proteinExistence type="inferred from homology"/>
<dbReference type="Pfam" id="PF00155">
    <property type="entry name" value="Aminotran_1_2"/>
    <property type="match status" value="1"/>
</dbReference>
<dbReference type="InterPro" id="IPR036388">
    <property type="entry name" value="WH-like_DNA-bd_sf"/>
</dbReference>
<dbReference type="Proteomes" id="UP001528912">
    <property type="component" value="Unassembled WGS sequence"/>
</dbReference>
<dbReference type="InterPro" id="IPR015424">
    <property type="entry name" value="PyrdxlP-dep_Trfase"/>
</dbReference>
<evidence type="ECO:0000256" key="5">
    <source>
        <dbReference type="ARBA" id="ARBA00023163"/>
    </source>
</evidence>
<dbReference type="PANTHER" id="PTHR46577:SF1">
    <property type="entry name" value="HTH-TYPE TRANSCRIPTIONAL REGULATORY PROTEIN GABR"/>
    <property type="match status" value="1"/>
</dbReference>
<dbReference type="Gene3D" id="3.40.640.10">
    <property type="entry name" value="Type I PLP-dependent aspartate aminotransferase-like (Major domain)"/>
    <property type="match status" value="1"/>
</dbReference>
<keyword evidence="4" id="KW-0238">DNA-binding</keyword>
<keyword evidence="7" id="KW-0032">Aminotransferase</keyword>
<dbReference type="InterPro" id="IPR051446">
    <property type="entry name" value="HTH_trans_reg/aminotransferase"/>
</dbReference>
<feature type="domain" description="HTH gntR-type" evidence="6">
    <location>
        <begin position="11"/>
        <end position="79"/>
    </location>
</feature>
<evidence type="ECO:0000256" key="3">
    <source>
        <dbReference type="ARBA" id="ARBA00023015"/>
    </source>
</evidence>
<dbReference type="CDD" id="cd07377">
    <property type="entry name" value="WHTH_GntR"/>
    <property type="match status" value="1"/>
</dbReference>
<evidence type="ECO:0000256" key="2">
    <source>
        <dbReference type="ARBA" id="ARBA00022898"/>
    </source>
</evidence>
<dbReference type="PRINTS" id="PR00035">
    <property type="entry name" value="HTHGNTR"/>
</dbReference>
<sequence length="477" mass="51035">MDLTVRLGERGGRTSAIYAALVAAMTDGRLHAGDRLPPTRQLAAELGVSRTTVSAAYDRLMAEGYVEARTGAGTFVSAAAAPADPPVGRADGGALRPRASWSLEPLERDERTRYAYDFRPGIPDARLFPLDVWRRLVGAQLRRSALPEAYAGPFGHAGLRAAVARHLGRSRGVLAEPDDVIVCNGSQQALDLVCRVLVEAGDQVAVEDPGYDMARRAVVAHGARVVPVPVDRHGLRVDRIPPGVRLVLTTPSHQYPTGVPMTLARRRALLAWADQHDAAVFEDDYDSEFRYGSRPLEPLYSLDATGRVLYAGTFSKSLLPSLRLGYLLAPAGLRPALAAARQVSDWHGVLPVQAALAHFIDDGLLGAHVRRANRVYAARRDAMTAGVRDHLGEWFDTVPSAAGLHLCVRLRAGLSVDDRRLAAELAGAGVGLEPLSPMYGGAAHPGLVLGYGLASERAIAEGLPAARRVVRRCVTAS</sequence>
<protein>
    <submittedName>
        <fullName evidence="7">PLP-dependent aminotransferase family protein</fullName>
    </submittedName>
</protein>
<gene>
    <name evidence="7" type="ORF">P4R38_08915</name>
</gene>
<dbReference type="SUPFAM" id="SSF53383">
    <property type="entry name" value="PLP-dependent transferases"/>
    <property type="match status" value="1"/>
</dbReference>
<evidence type="ECO:0000259" key="6">
    <source>
        <dbReference type="PROSITE" id="PS50949"/>
    </source>
</evidence>
<comment type="similarity">
    <text evidence="1">In the C-terminal section; belongs to the class-I pyridoxal-phosphate-dependent aminotransferase family.</text>
</comment>
<dbReference type="PANTHER" id="PTHR46577">
    <property type="entry name" value="HTH-TYPE TRANSCRIPTIONAL REGULATORY PROTEIN GABR"/>
    <property type="match status" value="1"/>
</dbReference>
<dbReference type="Pfam" id="PF00392">
    <property type="entry name" value="GntR"/>
    <property type="match status" value="1"/>
</dbReference>
<dbReference type="InterPro" id="IPR000524">
    <property type="entry name" value="Tscrpt_reg_HTH_GntR"/>
</dbReference>
<accession>A0ABT6C5Z4</accession>
<dbReference type="PROSITE" id="PS50949">
    <property type="entry name" value="HTH_GNTR"/>
    <property type="match status" value="1"/>
</dbReference>
<keyword evidence="8" id="KW-1185">Reference proteome</keyword>
<dbReference type="EMBL" id="JAROAV010000028">
    <property type="protein sequence ID" value="MDF8264361.1"/>
    <property type="molecule type" value="Genomic_DNA"/>
</dbReference>
<dbReference type="InterPro" id="IPR004839">
    <property type="entry name" value="Aminotransferase_I/II_large"/>
</dbReference>
<keyword evidence="5" id="KW-0804">Transcription</keyword>
<dbReference type="GO" id="GO:0008483">
    <property type="term" value="F:transaminase activity"/>
    <property type="evidence" value="ECO:0007669"/>
    <property type="project" value="UniProtKB-KW"/>
</dbReference>
<evidence type="ECO:0000256" key="1">
    <source>
        <dbReference type="ARBA" id="ARBA00005384"/>
    </source>
</evidence>
<dbReference type="SMART" id="SM00345">
    <property type="entry name" value="HTH_GNTR"/>
    <property type="match status" value="1"/>
</dbReference>
<reference evidence="7 8" key="1">
    <citation type="submission" date="2023-03" db="EMBL/GenBank/DDBJ databases">
        <title>YIM 133296 draft genome.</title>
        <authorList>
            <person name="Xiong L."/>
        </authorList>
    </citation>
    <scope>NUCLEOTIDE SEQUENCE [LARGE SCALE GENOMIC DNA]</scope>
    <source>
        <strain evidence="7 8">YIM 133296</strain>
    </source>
</reference>
<keyword evidence="7" id="KW-0808">Transferase</keyword>
<dbReference type="RefSeq" id="WP_277191886.1">
    <property type="nucleotide sequence ID" value="NZ_JAROAV010000028.1"/>
</dbReference>
<name>A0ABT6C5Z4_9MICO</name>
<dbReference type="SUPFAM" id="SSF46785">
    <property type="entry name" value="Winged helix' DNA-binding domain"/>
    <property type="match status" value="1"/>
</dbReference>
<keyword evidence="2" id="KW-0663">Pyridoxal phosphate</keyword>